<dbReference type="Proteomes" id="UP001279660">
    <property type="component" value="Unassembled WGS sequence"/>
</dbReference>
<name>A0ABU4PIP1_9SPHN</name>
<feature type="region of interest" description="Disordered" evidence="1">
    <location>
        <begin position="1"/>
        <end position="68"/>
    </location>
</feature>
<sequence length="114" mass="12440">MATPFHGQRIRTSDTENSKPAKLSKPKNSQQNSDPNSEPEKPANSEPRSKSETWKHRGSASQNTEQARCNVLPLQSGGASPSLEVKAMEWHNFAEILFGLAAVITALKQGGKKK</sequence>
<dbReference type="RefSeq" id="WP_137903286.1">
    <property type="nucleotide sequence ID" value="NZ_JAWXXV010000001.1"/>
</dbReference>
<protein>
    <submittedName>
        <fullName evidence="2">Uncharacterized protein</fullName>
    </submittedName>
</protein>
<organism evidence="2 3">
    <name type="scientific">Sphingomonas echinoides</name>
    <dbReference type="NCBI Taxonomy" id="59803"/>
    <lineage>
        <taxon>Bacteria</taxon>
        <taxon>Pseudomonadati</taxon>
        <taxon>Pseudomonadota</taxon>
        <taxon>Alphaproteobacteria</taxon>
        <taxon>Sphingomonadales</taxon>
        <taxon>Sphingomonadaceae</taxon>
        <taxon>Sphingomonas</taxon>
    </lineage>
</organism>
<evidence type="ECO:0000313" key="2">
    <source>
        <dbReference type="EMBL" id="MDX5983017.1"/>
    </source>
</evidence>
<evidence type="ECO:0000313" key="3">
    <source>
        <dbReference type="Proteomes" id="UP001279660"/>
    </source>
</evidence>
<gene>
    <name evidence="2" type="ORF">SIL82_01990</name>
</gene>
<comment type="caution">
    <text evidence="2">The sequence shown here is derived from an EMBL/GenBank/DDBJ whole genome shotgun (WGS) entry which is preliminary data.</text>
</comment>
<accession>A0ABU4PIP1</accession>
<keyword evidence="3" id="KW-1185">Reference proteome</keyword>
<reference evidence="2 3" key="1">
    <citation type="submission" date="2023-11" db="EMBL/GenBank/DDBJ databases">
        <title>MicrobeMod: A computational toolkit for identifying prokaryotic methylation and restriction-modification with nanopore sequencing.</title>
        <authorList>
            <person name="Crits-Christoph A."/>
            <person name="Kang S.C."/>
            <person name="Lee H."/>
            <person name="Ostrov N."/>
        </authorList>
    </citation>
    <scope>NUCLEOTIDE SEQUENCE [LARGE SCALE GENOMIC DNA]</scope>
    <source>
        <strain evidence="2 3">ATCC 14820</strain>
    </source>
</reference>
<feature type="compositionally biased region" description="Basic and acidic residues" evidence="1">
    <location>
        <begin position="38"/>
        <end position="55"/>
    </location>
</feature>
<proteinExistence type="predicted"/>
<feature type="compositionally biased region" description="Polar residues" evidence="1">
    <location>
        <begin position="26"/>
        <end position="36"/>
    </location>
</feature>
<dbReference type="EMBL" id="JAWXXV010000001">
    <property type="protein sequence ID" value="MDX5983017.1"/>
    <property type="molecule type" value="Genomic_DNA"/>
</dbReference>
<evidence type="ECO:0000256" key="1">
    <source>
        <dbReference type="SAM" id="MobiDB-lite"/>
    </source>
</evidence>